<gene>
    <name evidence="1" type="ORF">MUBE_13170</name>
</gene>
<dbReference type="Proteomes" id="UP000258522">
    <property type="component" value="Unassembled WGS sequence"/>
</dbReference>
<evidence type="ECO:0000313" key="2">
    <source>
        <dbReference type="Proteomes" id="UP000258522"/>
    </source>
</evidence>
<reference evidence="1 2" key="1">
    <citation type="submission" date="2018-07" db="EMBL/GenBank/DDBJ databases">
        <title>Whole genome sequence of Mycobacterium uberis.</title>
        <authorList>
            <person name="Benjak A."/>
        </authorList>
    </citation>
    <scope>NUCLEOTIDE SEQUENCE [LARGE SCALE GENOMIC DNA]</scope>
    <source>
        <strain evidence="1 2">Jura</strain>
    </source>
</reference>
<sequence length="71" mass="7370">MAPRSPLAHAGSIALGLAGMNPVSGTTAIAHVTSWFQHCDELTPANVIVNPRAGRCTMRLTSTTAITEVTP</sequence>
<proteinExistence type="predicted"/>
<dbReference type="AlphaFoldDB" id="A0A3E1HDZ2"/>
<organism evidence="1 2">
    <name type="scientific">Mycobacterium uberis</name>
    <dbReference type="NCBI Taxonomy" id="2162698"/>
    <lineage>
        <taxon>Bacteria</taxon>
        <taxon>Bacillati</taxon>
        <taxon>Actinomycetota</taxon>
        <taxon>Actinomycetes</taxon>
        <taxon>Mycobacteriales</taxon>
        <taxon>Mycobacteriaceae</taxon>
        <taxon>Mycobacterium</taxon>
    </lineage>
</organism>
<keyword evidence="2" id="KW-1185">Reference proteome</keyword>
<name>A0A3E1HDZ2_9MYCO</name>
<dbReference type="EMBL" id="QAYL01000027">
    <property type="protein sequence ID" value="RFD24626.1"/>
    <property type="molecule type" value="Genomic_DNA"/>
</dbReference>
<protein>
    <submittedName>
        <fullName evidence="1">Uncharacterized protein</fullName>
    </submittedName>
</protein>
<comment type="caution">
    <text evidence="1">The sequence shown here is derived from an EMBL/GenBank/DDBJ whole genome shotgun (WGS) entry which is preliminary data.</text>
</comment>
<evidence type="ECO:0000313" key="1">
    <source>
        <dbReference type="EMBL" id="RFD24626.1"/>
    </source>
</evidence>
<accession>A0A3E1HDZ2</accession>